<dbReference type="Pfam" id="PF02153">
    <property type="entry name" value="PDH_N"/>
    <property type="match status" value="1"/>
</dbReference>
<protein>
    <submittedName>
        <fullName evidence="5">Prephenate dehydrogenase</fullName>
    </submittedName>
</protein>
<organism evidence="5 6">
    <name type="scientific">Clostridium acidisoli DSM 12555</name>
    <dbReference type="NCBI Taxonomy" id="1121291"/>
    <lineage>
        <taxon>Bacteria</taxon>
        <taxon>Bacillati</taxon>
        <taxon>Bacillota</taxon>
        <taxon>Clostridia</taxon>
        <taxon>Eubacteriales</taxon>
        <taxon>Clostridiaceae</taxon>
        <taxon>Clostridium</taxon>
    </lineage>
</organism>
<dbReference type="GO" id="GO:0006571">
    <property type="term" value="P:tyrosine biosynthetic process"/>
    <property type="evidence" value="ECO:0007669"/>
    <property type="project" value="InterPro"/>
</dbReference>
<reference evidence="5 6" key="1">
    <citation type="submission" date="2017-04" db="EMBL/GenBank/DDBJ databases">
        <authorList>
            <person name="Afonso C.L."/>
            <person name="Miller P.J."/>
            <person name="Scott M.A."/>
            <person name="Spackman E."/>
            <person name="Goraichik I."/>
            <person name="Dimitrov K.M."/>
            <person name="Suarez D.L."/>
            <person name="Swayne D.E."/>
        </authorList>
    </citation>
    <scope>NUCLEOTIDE SEQUENCE [LARGE SCALE GENOMIC DNA]</scope>
    <source>
        <strain evidence="5 6">DSM 12555</strain>
    </source>
</reference>
<evidence type="ECO:0000259" key="4">
    <source>
        <dbReference type="PROSITE" id="PS51176"/>
    </source>
</evidence>
<dbReference type="GO" id="GO:0008977">
    <property type="term" value="F:prephenate dehydrogenase (NAD+) activity"/>
    <property type="evidence" value="ECO:0007669"/>
    <property type="project" value="InterPro"/>
</dbReference>
<comment type="pathway">
    <text evidence="3">Amino-acid biosynthesis.</text>
</comment>
<comment type="similarity">
    <text evidence="1">Belongs to the prephenate/arogenate dehydrogenase family.</text>
</comment>
<evidence type="ECO:0000256" key="1">
    <source>
        <dbReference type="ARBA" id="ARBA00007964"/>
    </source>
</evidence>
<dbReference type="GO" id="GO:0070403">
    <property type="term" value="F:NAD+ binding"/>
    <property type="evidence" value="ECO:0007669"/>
    <property type="project" value="InterPro"/>
</dbReference>
<dbReference type="InterPro" id="IPR050812">
    <property type="entry name" value="Preph/Arog_dehydrog"/>
</dbReference>
<dbReference type="SUPFAM" id="SSF51735">
    <property type="entry name" value="NAD(P)-binding Rossmann-fold domains"/>
    <property type="match status" value="1"/>
</dbReference>
<dbReference type="InterPro" id="IPR008927">
    <property type="entry name" value="6-PGluconate_DH-like_C_sf"/>
</dbReference>
<evidence type="ECO:0000256" key="3">
    <source>
        <dbReference type="ARBA" id="ARBA00029440"/>
    </source>
</evidence>
<gene>
    <name evidence="5" type="ORF">SAMN02745134_03217</name>
</gene>
<dbReference type="Pfam" id="PF20463">
    <property type="entry name" value="PDH_C"/>
    <property type="match status" value="1"/>
</dbReference>
<evidence type="ECO:0000313" key="6">
    <source>
        <dbReference type="Proteomes" id="UP000192468"/>
    </source>
</evidence>
<sequence length="286" mass="31283">MNSDFNITIVGLGLIGGSYAMALKEELNPKNLWGVDIDAKTIETAKNMGIIDDGFKDAKIPLENSDIVIVSLYPELAIDFIKSNIQNFKRGAVITDTSGIKGKVVGEISSCLPDYLDFIGGHPMAGREAKGLSYASKDIFKNANYILTPTEKNKSENLALIKNIALTIGCSNVVSVDPESHDKIIAYTSGLPHLIAVSLVSCNNFGNTQKSFIGGGFRDTTRIAEINPDLWSELFISNKNNIIEQIDKFQSNLSILKTAIENEDMIKIKEIFDSASKKRSELNSNE</sequence>
<dbReference type="InterPro" id="IPR046825">
    <property type="entry name" value="PDH_C"/>
</dbReference>
<dbReference type="STRING" id="1121291.SAMN02745134_03217"/>
<accession>A0A1W1XU93</accession>
<dbReference type="Gene3D" id="3.40.50.720">
    <property type="entry name" value="NAD(P)-binding Rossmann-like Domain"/>
    <property type="match status" value="1"/>
</dbReference>
<name>A0A1W1XU93_9CLOT</name>
<dbReference type="SUPFAM" id="SSF48179">
    <property type="entry name" value="6-phosphogluconate dehydrogenase C-terminal domain-like"/>
    <property type="match status" value="1"/>
</dbReference>
<keyword evidence="2" id="KW-0560">Oxidoreductase</keyword>
<evidence type="ECO:0000313" key="5">
    <source>
        <dbReference type="EMBL" id="SMC27550.1"/>
    </source>
</evidence>
<dbReference type="PANTHER" id="PTHR21363">
    <property type="entry name" value="PREPHENATE DEHYDROGENASE"/>
    <property type="match status" value="1"/>
</dbReference>
<dbReference type="PANTHER" id="PTHR21363:SF0">
    <property type="entry name" value="PREPHENATE DEHYDROGENASE [NADP(+)]"/>
    <property type="match status" value="1"/>
</dbReference>
<dbReference type="InterPro" id="IPR036291">
    <property type="entry name" value="NAD(P)-bd_dom_sf"/>
</dbReference>
<proteinExistence type="inferred from homology"/>
<dbReference type="Gene3D" id="1.10.3660.10">
    <property type="entry name" value="6-phosphogluconate dehydrogenase C-terminal like domain"/>
    <property type="match status" value="1"/>
</dbReference>
<keyword evidence="6" id="KW-1185">Reference proteome</keyword>
<dbReference type="Proteomes" id="UP000192468">
    <property type="component" value="Unassembled WGS sequence"/>
</dbReference>
<dbReference type="FunFam" id="3.40.50.720:FF:000208">
    <property type="entry name" value="Prephenate dehydrogenase"/>
    <property type="match status" value="1"/>
</dbReference>
<dbReference type="AlphaFoldDB" id="A0A1W1XU93"/>
<evidence type="ECO:0000256" key="2">
    <source>
        <dbReference type="ARBA" id="ARBA00023002"/>
    </source>
</evidence>
<dbReference type="InterPro" id="IPR046826">
    <property type="entry name" value="PDH_N"/>
</dbReference>
<dbReference type="EMBL" id="FWXH01000018">
    <property type="protein sequence ID" value="SMC27550.1"/>
    <property type="molecule type" value="Genomic_DNA"/>
</dbReference>
<dbReference type="GO" id="GO:0004665">
    <property type="term" value="F:prephenate dehydrogenase (NADP+) activity"/>
    <property type="evidence" value="ECO:0007669"/>
    <property type="project" value="InterPro"/>
</dbReference>
<dbReference type="InterPro" id="IPR003099">
    <property type="entry name" value="Prephen_DH"/>
</dbReference>
<feature type="domain" description="Prephenate/arogenate dehydrogenase" evidence="4">
    <location>
        <begin position="5"/>
        <end position="286"/>
    </location>
</feature>
<dbReference type="PROSITE" id="PS51176">
    <property type="entry name" value="PDH_ADH"/>
    <property type="match status" value="1"/>
</dbReference>